<keyword evidence="1" id="KW-0489">Methyltransferase</keyword>
<dbReference type="EMBL" id="JAUJYN010000004">
    <property type="protein sequence ID" value="KAK1273928.1"/>
    <property type="molecule type" value="Genomic_DNA"/>
</dbReference>
<feature type="domain" description="O-methyltransferase C-terminal" evidence="4">
    <location>
        <begin position="26"/>
        <end position="127"/>
    </location>
</feature>
<dbReference type="InterPro" id="IPR001077">
    <property type="entry name" value="COMT_C"/>
</dbReference>
<dbReference type="AlphaFoldDB" id="A0AAV9BB02"/>
<evidence type="ECO:0000256" key="1">
    <source>
        <dbReference type="ARBA" id="ARBA00022603"/>
    </source>
</evidence>
<dbReference type="PROSITE" id="PS51683">
    <property type="entry name" value="SAM_OMT_II"/>
    <property type="match status" value="1"/>
</dbReference>
<evidence type="ECO:0000313" key="5">
    <source>
        <dbReference type="EMBL" id="KAK1273928.1"/>
    </source>
</evidence>
<organism evidence="5 6">
    <name type="scientific">Acorus gramineus</name>
    <name type="common">Dwarf sweet flag</name>
    <dbReference type="NCBI Taxonomy" id="55184"/>
    <lineage>
        <taxon>Eukaryota</taxon>
        <taxon>Viridiplantae</taxon>
        <taxon>Streptophyta</taxon>
        <taxon>Embryophyta</taxon>
        <taxon>Tracheophyta</taxon>
        <taxon>Spermatophyta</taxon>
        <taxon>Magnoliopsida</taxon>
        <taxon>Liliopsida</taxon>
        <taxon>Acoraceae</taxon>
        <taxon>Acorus</taxon>
    </lineage>
</organism>
<protein>
    <recommendedName>
        <fullName evidence="4">O-methyltransferase C-terminal domain-containing protein</fullName>
    </recommendedName>
</protein>
<dbReference type="SUPFAM" id="SSF53335">
    <property type="entry name" value="S-adenosyl-L-methionine-dependent methyltransferases"/>
    <property type="match status" value="1"/>
</dbReference>
<accession>A0AAV9BB02</accession>
<dbReference type="GO" id="GO:0032259">
    <property type="term" value="P:methylation"/>
    <property type="evidence" value="ECO:0007669"/>
    <property type="project" value="UniProtKB-KW"/>
</dbReference>
<reference evidence="5" key="1">
    <citation type="journal article" date="2023" name="Nat. Commun.">
        <title>Diploid and tetraploid genomes of Acorus and the evolution of monocots.</title>
        <authorList>
            <person name="Ma L."/>
            <person name="Liu K.W."/>
            <person name="Li Z."/>
            <person name="Hsiao Y.Y."/>
            <person name="Qi Y."/>
            <person name="Fu T."/>
            <person name="Tang G.D."/>
            <person name="Zhang D."/>
            <person name="Sun W.H."/>
            <person name="Liu D.K."/>
            <person name="Li Y."/>
            <person name="Chen G.Z."/>
            <person name="Liu X.D."/>
            <person name="Liao X.Y."/>
            <person name="Jiang Y.T."/>
            <person name="Yu X."/>
            <person name="Hao Y."/>
            <person name="Huang J."/>
            <person name="Zhao X.W."/>
            <person name="Ke S."/>
            <person name="Chen Y.Y."/>
            <person name="Wu W.L."/>
            <person name="Hsu J.L."/>
            <person name="Lin Y.F."/>
            <person name="Huang M.D."/>
            <person name="Li C.Y."/>
            <person name="Huang L."/>
            <person name="Wang Z.W."/>
            <person name="Zhao X."/>
            <person name="Zhong W.Y."/>
            <person name="Peng D.H."/>
            <person name="Ahmad S."/>
            <person name="Lan S."/>
            <person name="Zhang J.S."/>
            <person name="Tsai W.C."/>
            <person name="Van de Peer Y."/>
            <person name="Liu Z.J."/>
        </authorList>
    </citation>
    <scope>NUCLEOTIDE SEQUENCE</scope>
    <source>
        <strain evidence="5">SCP</strain>
    </source>
</reference>
<keyword evidence="6" id="KW-1185">Reference proteome</keyword>
<dbReference type="InterPro" id="IPR016461">
    <property type="entry name" value="COMT-like"/>
</dbReference>
<evidence type="ECO:0000259" key="4">
    <source>
        <dbReference type="Pfam" id="PF00891"/>
    </source>
</evidence>
<dbReference type="Pfam" id="PF00891">
    <property type="entry name" value="Methyltransf_2"/>
    <property type="match status" value="1"/>
</dbReference>
<evidence type="ECO:0000313" key="6">
    <source>
        <dbReference type="Proteomes" id="UP001179952"/>
    </source>
</evidence>
<keyword evidence="2" id="KW-0808">Transferase</keyword>
<gene>
    <name evidence="5" type="ORF">QJS04_geneDACA010874</name>
</gene>
<dbReference type="InterPro" id="IPR029063">
    <property type="entry name" value="SAM-dependent_MTases_sf"/>
</dbReference>
<evidence type="ECO:0000256" key="3">
    <source>
        <dbReference type="ARBA" id="ARBA00022691"/>
    </source>
</evidence>
<dbReference type="Proteomes" id="UP001179952">
    <property type="component" value="Unassembled WGS sequence"/>
</dbReference>
<comment type="caution">
    <text evidence="5">The sequence shown here is derived from an EMBL/GenBank/DDBJ whole genome shotgun (WGS) entry which is preliminary data.</text>
</comment>
<sequence length="146" mass="16179">MTPRHPRSVSINLSLKHSVSNVHIIYGVEHVGGDVFESVPTGDAIFMKWILHDWSDQHCANLLKNCYKALPPPGKVTVVELILPEAPEINTAAQSVIHVDLIMLAHNPGGKERTERECEALAKEAGFTGFKKACCAFNTWVMEFTK</sequence>
<evidence type="ECO:0000256" key="2">
    <source>
        <dbReference type="ARBA" id="ARBA00022679"/>
    </source>
</evidence>
<proteinExistence type="predicted"/>
<keyword evidence="3" id="KW-0949">S-adenosyl-L-methionine</keyword>
<dbReference type="GO" id="GO:0008171">
    <property type="term" value="F:O-methyltransferase activity"/>
    <property type="evidence" value="ECO:0007669"/>
    <property type="project" value="InterPro"/>
</dbReference>
<reference evidence="5" key="2">
    <citation type="submission" date="2023-06" db="EMBL/GenBank/DDBJ databases">
        <authorList>
            <person name="Ma L."/>
            <person name="Liu K.-W."/>
            <person name="Li Z."/>
            <person name="Hsiao Y.-Y."/>
            <person name="Qi Y."/>
            <person name="Fu T."/>
            <person name="Tang G."/>
            <person name="Zhang D."/>
            <person name="Sun W.-H."/>
            <person name="Liu D.-K."/>
            <person name="Li Y."/>
            <person name="Chen G.-Z."/>
            <person name="Liu X.-D."/>
            <person name="Liao X.-Y."/>
            <person name="Jiang Y.-T."/>
            <person name="Yu X."/>
            <person name="Hao Y."/>
            <person name="Huang J."/>
            <person name="Zhao X.-W."/>
            <person name="Ke S."/>
            <person name="Chen Y.-Y."/>
            <person name="Wu W.-L."/>
            <person name="Hsu J.-L."/>
            <person name="Lin Y.-F."/>
            <person name="Huang M.-D."/>
            <person name="Li C.-Y."/>
            <person name="Huang L."/>
            <person name="Wang Z.-W."/>
            <person name="Zhao X."/>
            <person name="Zhong W.-Y."/>
            <person name="Peng D.-H."/>
            <person name="Ahmad S."/>
            <person name="Lan S."/>
            <person name="Zhang J.-S."/>
            <person name="Tsai W.-C."/>
            <person name="Van De Peer Y."/>
            <person name="Liu Z.-J."/>
        </authorList>
    </citation>
    <scope>NUCLEOTIDE SEQUENCE</scope>
    <source>
        <strain evidence="5">SCP</strain>
        <tissue evidence="5">Leaves</tissue>
    </source>
</reference>
<dbReference type="Gene3D" id="3.40.50.150">
    <property type="entry name" value="Vaccinia Virus protein VP39"/>
    <property type="match status" value="1"/>
</dbReference>
<dbReference type="PANTHER" id="PTHR11746">
    <property type="entry name" value="O-METHYLTRANSFERASE"/>
    <property type="match status" value="1"/>
</dbReference>
<name>A0AAV9BB02_ACOGR</name>